<dbReference type="PRINTS" id="PR00682">
    <property type="entry name" value="IPNSYNTHASE"/>
</dbReference>
<evidence type="ECO:0000256" key="3">
    <source>
        <dbReference type="RuleBase" id="RU003682"/>
    </source>
</evidence>
<keyword evidence="3" id="KW-0408">Iron</keyword>
<reference evidence="5 6" key="1">
    <citation type="submission" date="2024-09" db="EMBL/GenBank/DDBJ databases">
        <authorList>
            <person name="Sun Q."/>
            <person name="Mori K."/>
        </authorList>
    </citation>
    <scope>NUCLEOTIDE SEQUENCE [LARGE SCALE GENOMIC DNA]</scope>
    <source>
        <strain evidence="5 6">JCM 9626</strain>
    </source>
</reference>
<dbReference type="InterPro" id="IPR050231">
    <property type="entry name" value="Iron_ascorbate_oxido_reductase"/>
</dbReference>
<comment type="similarity">
    <text evidence="3">Belongs to the iron/ascorbate-dependent oxidoreductase family.</text>
</comment>
<dbReference type="SUPFAM" id="SSF51197">
    <property type="entry name" value="Clavaminate synthase-like"/>
    <property type="match status" value="1"/>
</dbReference>
<dbReference type="InterPro" id="IPR027443">
    <property type="entry name" value="IPNS-like_sf"/>
</dbReference>
<dbReference type="InterPro" id="IPR005123">
    <property type="entry name" value="Oxoglu/Fe-dep_dioxygenase_dom"/>
</dbReference>
<protein>
    <submittedName>
        <fullName evidence="5">Isopenicillin N synthase family dioxygenase</fullName>
    </submittedName>
</protein>
<dbReference type="Pfam" id="PF14226">
    <property type="entry name" value="DIOX_N"/>
    <property type="match status" value="1"/>
</dbReference>
<comment type="pathway">
    <text evidence="1">Antibiotic biosynthesis.</text>
</comment>
<sequence>MTTTSHSAIPFHVPVVDISAYVGAGTDDERAEVATAVDAACREVGFMQVLGHGIAPEVVAGLATAMDGFFGMPPDDKRRWIRPGGENRGYTPPRSESLSLSLGVESATRMNDFFEAFNVGRAVSDYPGATLLEEHYAENTWPDVAGFEPHVTAYVEEAGRVATTMTTIFADVLGLAPDFFDTIADHSIDVLRMNNYALPEGTRVDLDGDLTGMGEHTDFGIVTVLWADQVRGLQVLGGDGGWYDVLPADGALLINLGDLTARLTNERWLSTLHRVKPPLVDGTVERRRSAAFFHDGNAEAVVGPLASCVDAEHPALYDPVSVDEHIRAKLAGSRAGVRNDAAHREAARVRASGAV</sequence>
<dbReference type="InterPro" id="IPR044861">
    <property type="entry name" value="IPNS-like_FE2OG_OXY"/>
</dbReference>
<dbReference type="Gene3D" id="2.60.120.330">
    <property type="entry name" value="B-lactam Antibiotic, Isopenicillin N Synthase, Chain"/>
    <property type="match status" value="1"/>
</dbReference>
<dbReference type="RefSeq" id="WP_140011605.1">
    <property type="nucleotide sequence ID" value="NZ_JBHMDG010000009.1"/>
</dbReference>
<dbReference type="EMBL" id="JBHMDG010000009">
    <property type="protein sequence ID" value="MFB9312790.1"/>
    <property type="molecule type" value="Genomic_DNA"/>
</dbReference>
<organism evidence="5 6">
    <name type="scientific">Nocardioides plantarum</name>
    <dbReference type="NCBI Taxonomy" id="29299"/>
    <lineage>
        <taxon>Bacteria</taxon>
        <taxon>Bacillati</taxon>
        <taxon>Actinomycetota</taxon>
        <taxon>Actinomycetes</taxon>
        <taxon>Propionibacteriales</taxon>
        <taxon>Nocardioidaceae</taxon>
        <taxon>Nocardioides</taxon>
    </lineage>
</organism>
<dbReference type="Pfam" id="PF03171">
    <property type="entry name" value="2OG-FeII_Oxy"/>
    <property type="match status" value="1"/>
</dbReference>
<dbReference type="InterPro" id="IPR026992">
    <property type="entry name" value="DIOX_N"/>
</dbReference>
<dbReference type="PANTHER" id="PTHR47990">
    <property type="entry name" value="2-OXOGLUTARATE (2OG) AND FE(II)-DEPENDENT OXYGENASE SUPERFAMILY PROTEIN-RELATED"/>
    <property type="match status" value="1"/>
</dbReference>
<gene>
    <name evidence="5" type="ORF">ACFFRI_07010</name>
</gene>
<evidence type="ECO:0000313" key="6">
    <source>
        <dbReference type="Proteomes" id="UP001589750"/>
    </source>
</evidence>
<keyword evidence="3" id="KW-0560">Oxidoreductase</keyword>
<comment type="caution">
    <text evidence="5">The sequence shown here is derived from an EMBL/GenBank/DDBJ whole genome shotgun (WGS) entry which is preliminary data.</text>
</comment>
<evidence type="ECO:0000259" key="4">
    <source>
        <dbReference type="PROSITE" id="PS51471"/>
    </source>
</evidence>
<dbReference type="GO" id="GO:0051213">
    <property type="term" value="F:dioxygenase activity"/>
    <property type="evidence" value="ECO:0007669"/>
    <property type="project" value="UniProtKB-KW"/>
</dbReference>
<accession>A0ABV5K7W6</accession>
<evidence type="ECO:0000313" key="5">
    <source>
        <dbReference type="EMBL" id="MFB9312790.1"/>
    </source>
</evidence>
<dbReference type="Proteomes" id="UP001589750">
    <property type="component" value="Unassembled WGS sequence"/>
</dbReference>
<evidence type="ECO:0000256" key="2">
    <source>
        <dbReference type="ARBA" id="ARBA00023194"/>
    </source>
</evidence>
<evidence type="ECO:0000256" key="1">
    <source>
        <dbReference type="ARBA" id="ARBA00004792"/>
    </source>
</evidence>
<keyword evidence="2" id="KW-0045">Antibiotic biosynthesis</keyword>
<keyword evidence="3" id="KW-0479">Metal-binding</keyword>
<dbReference type="PROSITE" id="PS51471">
    <property type="entry name" value="FE2OG_OXY"/>
    <property type="match status" value="1"/>
</dbReference>
<proteinExistence type="inferred from homology"/>
<keyword evidence="6" id="KW-1185">Reference proteome</keyword>
<name>A0ABV5K7W6_9ACTN</name>
<feature type="domain" description="Fe2OG dioxygenase" evidence="4">
    <location>
        <begin position="187"/>
        <end position="296"/>
    </location>
</feature>
<keyword evidence="5" id="KW-0223">Dioxygenase</keyword>